<dbReference type="CDD" id="cd08451">
    <property type="entry name" value="PBP2_BudR"/>
    <property type="match status" value="1"/>
</dbReference>
<evidence type="ECO:0000256" key="1">
    <source>
        <dbReference type="ARBA" id="ARBA00009437"/>
    </source>
</evidence>
<evidence type="ECO:0000256" key="2">
    <source>
        <dbReference type="ARBA" id="ARBA00023015"/>
    </source>
</evidence>
<dbReference type="GO" id="GO:0003700">
    <property type="term" value="F:DNA-binding transcription factor activity"/>
    <property type="evidence" value="ECO:0007669"/>
    <property type="project" value="InterPro"/>
</dbReference>
<dbReference type="PANTHER" id="PTHR30346">
    <property type="entry name" value="TRANSCRIPTIONAL DUAL REGULATOR HCAR-RELATED"/>
    <property type="match status" value="1"/>
</dbReference>
<gene>
    <name evidence="6" type="ORF">FKG95_04145</name>
</gene>
<proteinExistence type="inferred from homology"/>
<dbReference type="Proteomes" id="UP000315252">
    <property type="component" value="Unassembled WGS sequence"/>
</dbReference>
<organism evidence="6 7">
    <name type="scientific">Denitrobaculum tricleocarpae</name>
    <dbReference type="NCBI Taxonomy" id="2591009"/>
    <lineage>
        <taxon>Bacteria</taxon>
        <taxon>Pseudomonadati</taxon>
        <taxon>Pseudomonadota</taxon>
        <taxon>Alphaproteobacteria</taxon>
        <taxon>Rhodospirillales</taxon>
        <taxon>Rhodospirillaceae</taxon>
        <taxon>Denitrobaculum</taxon>
    </lineage>
</organism>
<evidence type="ECO:0000256" key="3">
    <source>
        <dbReference type="ARBA" id="ARBA00023125"/>
    </source>
</evidence>
<keyword evidence="2" id="KW-0805">Transcription regulation</keyword>
<comment type="similarity">
    <text evidence="1">Belongs to the LysR transcriptional regulatory family.</text>
</comment>
<accession>A0A545U2S7</accession>
<name>A0A545U2S7_9PROT</name>
<protein>
    <submittedName>
        <fullName evidence="6">LysR family transcriptional regulator</fullName>
    </submittedName>
</protein>
<keyword evidence="3" id="KW-0238">DNA-binding</keyword>
<dbReference type="EMBL" id="VHSH01000001">
    <property type="protein sequence ID" value="TQV83780.1"/>
    <property type="molecule type" value="Genomic_DNA"/>
</dbReference>
<dbReference type="SUPFAM" id="SSF46785">
    <property type="entry name" value="Winged helix' DNA-binding domain"/>
    <property type="match status" value="1"/>
</dbReference>
<keyword evidence="4" id="KW-0804">Transcription</keyword>
<dbReference type="InterPro" id="IPR037410">
    <property type="entry name" value="BudR_PBP2"/>
</dbReference>
<dbReference type="InterPro" id="IPR000847">
    <property type="entry name" value="LysR_HTH_N"/>
</dbReference>
<dbReference type="FunFam" id="1.10.10.10:FF:000001">
    <property type="entry name" value="LysR family transcriptional regulator"/>
    <property type="match status" value="1"/>
</dbReference>
<dbReference type="RefSeq" id="WP_142895015.1">
    <property type="nucleotide sequence ID" value="NZ_ML660052.1"/>
</dbReference>
<dbReference type="Pfam" id="PF00126">
    <property type="entry name" value="HTH_1"/>
    <property type="match status" value="1"/>
</dbReference>
<dbReference type="Pfam" id="PF03466">
    <property type="entry name" value="LysR_substrate"/>
    <property type="match status" value="1"/>
</dbReference>
<dbReference type="GO" id="GO:0003677">
    <property type="term" value="F:DNA binding"/>
    <property type="evidence" value="ECO:0007669"/>
    <property type="project" value="UniProtKB-KW"/>
</dbReference>
<comment type="caution">
    <text evidence="6">The sequence shown here is derived from an EMBL/GenBank/DDBJ whole genome shotgun (WGS) entry which is preliminary data.</text>
</comment>
<dbReference type="SUPFAM" id="SSF53850">
    <property type="entry name" value="Periplasmic binding protein-like II"/>
    <property type="match status" value="1"/>
</dbReference>
<dbReference type="Gene3D" id="1.10.10.10">
    <property type="entry name" value="Winged helix-like DNA-binding domain superfamily/Winged helix DNA-binding domain"/>
    <property type="match status" value="1"/>
</dbReference>
<evidence type="ECO:0000313" key="7">
    <source>
        <dbReference type="Proteomes" id="UP000315252"/>
    </source>
</evidence>
<dbReference type="InterPro" id="IPR005119">
    <property type="entry name" value="LysR_subst-bd"/>
</dbReference>
<keyword evidence="7" id="KW-1185">Reference proteome</keyword>
<dbReference type="InterPro" id="IPR036390">
    <property type="entry name" value="WH_DNA-bd_sf"/>
</dbReference>
<evidence type="ECO:0000313" key="6">
    <source>
        <dbReference type="EMBL" id="TQV83780.1"/>
    </source>
</evidence>
<reference evidence="6 7" key="1">
    <citation type="submission" date="2019-06" db="EMBL/GenBank/DDBJ databases">
        <title>Whole genome sequence for Rhodospirillaceae sp. R148.</title>
        <authorList>
            <person name="Wang G."/>
        </authorList>
    </citation>
    <scope>NUCLEOTIDE SEQUENCE [LARGE SCALE GENOMIC DNA]</scope>
    <source>
        <strain evidence="6 7">R148</strain>
    </source>
</reference>
<sequence>MELRHLRYFKAVAEEGHITRAAERLSIQQPPLSLQIKALETELGVKLFHRRPRGVELTDAGASFHADVSELLADLDAAIAKTRQVARGEQGNIVIGFTSSVIFHAATKSAIRAFRAAFPDVALSLEEDGSTKLIDSIARNKLDAAFVRTSTSHVEGVQILQMLEEPMYLAVPMDHPLAKKTAKPVELHALSDQPLVLYRRSSGPGLYDRIITACAGAGFTPQIVQEAPRVGSTLNLVAAGLGISFVPGSLCASHTDGIAYRPVKCDPPLLAPIMLACRKTEASEAVKSFIQIVRASMVAKN</sequence>
<dbReference type="GO" id="GO:0032993">
    <property type="term" value="C:protein-DNA complex"/>
    <property type="evidence" value="ECO:0007669"/>
    <property type="project" value="TreeGrafter"/>
</dbReference>
<dbReference type="PROSITE" id="PS50931">
    <property type="entry name" value="HTH_LYSR"/>
    <property type="match status" value="1"/>
</dbReference>
<dbReference type="InterPro" id="IPR036388">
    <property type="entry name" value="WH-like_DNA-bd_sf"/>
</dbReference>
<dbReference type="OrthoDB" id="9811588at2"/>
<evidence type="ECO:0000259" key="5">
    <source>
        <dbReference type="PROSITE" id="PS50931"/>
    </source>
</evidence>
<dbReference type="AlphaFoldDB" id="A0A545U2S7"/>
<feature type="domain" description="HTH lysR-type" evidence="5">
    <location>
        <begin position="1"/>
        <end position="58"/>
    </location>
</feature>
<evidence type="ECO:0000256" key="4">
    <source>
        <dbReference type="ARBA" id="ARBA00023163"/>
    </source>
</evidence>
<dbReference type="PANTHER" id="PTHR30346:SF30">
    <property type="entry name" value="SMALL NEUTRAL PROTEASE REGULATORY PROTEIN"/>
    <property type="match status" value="1"/>
</dbReference>
<dbReference type="Gene3D" id="3.40.190.10">
    <property type="entry name" value="Periplasmic binding protein-like II"/>
    <property type="match status" value="2"/>
</dbReference>
<dbReference type="PRINTS" id="PR00039">
    <property type="entry name" value="HTHLYSR"/>
</dbReference>